<dbReference type="Gene3D" id="2.60.120.740">
    <property type="match status" value="1"/>
</dbReference>
<dbReference type="Pfam" id="PF02140">
    <property type="entry name" value="SUEL_Lectin"/>
    <property type="match status" value="1"/>
</dbReference>
<evidence type="ECO:0000259" key="3">
    <source>
        <dbReference type="PROSITE" id="PS50228"/>
    </source>
</evidence>
<evidence type="ECO:0000256" key="1">
    <source>
        <dbReference type="SAM" id="MobiDB-lite"/>
    </source>
</evidence>
<protein>
    <recommendedName>
        <fullName evidence="3">SUEL-type lectin domain-containing protein</fullName>
    </recommendedName>
</protein>
<feature type="domain" description="SUEL-type lectin" evidence="3">
    <location>
        <begin position="247"/>
        <end position="327"/>
    </location>
</feature>
<keyword evidence="2" id="KW-0472">Membrane</keyword>
<proteinExistence type="predicted"/>
<name>A0A6J8D4D4_MYTCO</name>
<dbReference type="InterPro" id="IPR043159">
    <property type="entry name" value="Lectin_gal-bd_sf"/>
</dbReference>
<sequence length="476" mass="53640">MVFNHHSPVGFIFMILHIILISFFERSESLVQYYPQKKTWWDASHFCYEKDGSLMANDGLNTSIKDMPIDLSGEQEFWTRSKVYSEWITIYGCLRLDKLFPNKYKLLTPDDRDFTMACYIHCYEGYNMNTFFTVKESYCACIDTKYISDNVDLIDHRQNCARICKDGIGICGDFIENAEFVTVYRTINTGFDNYLQLHSYYISLGGLDRECLALNCSNGKPHIRPCDEENDAVCSDGISEVIVCDDATLLCVGDETIKIDHATFGRDKKSQCFDDDYTSSCSSDSPFNIISDNCNDETNCTVESAVELYGDPCNGLDKDLKINYHCEGTSFFRKSWTDSVLDCNGFGHTLRLNCRYASEFDVLYWVEAFRGIVPTSEFKNLPGLEIARAAKCKMNKQNDDIPYSCEVTNEFTELPFTCYFEGDGSKPKGSDGSSTKGDGSKPVGSDGRYSATGIVVAVVSVVAIIAILVAVFYICK</sequence>
<gene>
    <name evidence="4" type="ORF">MCOR_36023</name>
</gene>
<feature type="transmembrane region" description="Helical" evidence="2">
    <location>
        <begin position="6"/>
        <end position="24"/>
    </location>
</feature>
<dbReference type="EMBL" id="CACVKT020006488">
    <property type="protein sequence ID" value="CAC5402014.1"/>
    <property type="molecule type" value="Genomic_DNA"/>
</dbReference>
<evidence type="ECO:0000256" key="2">
    <source>
        <dbReference type="SAM" id="Phobius"/>
    </source>
</evidence>
<dbReference type="Proteomes" id="UP000507470">
    <property type="component" value="Unassembled WGS sequence"/>
</dbReference>
<dbReference type="PROSITE" id="PS50228">
    <property type="entry name" value="SUEL_LECTIN"/>
    <property type="match status" value="1"/>
</dbReference>
<keyword evidence="2" id="KW-0812">Transmembrane</keyword>
<dbReference type="CDD" id="cd22823">
    <property type="entry name" value="Gal_Rha_Lectin"/>
    <property type="match status" value="1"/>
</dbReference>
<dbReference type="OrthoDB" id="6120134at2759"/>
<dbReference type="AlphaFoldDB" id="A0A6J8D4D4"/>
<keyword evidence="5" id="KW-1185">Reference proteome</keyword>
<keyword evidence="2" id="KW-1133">Transmembrane helix</keyword>
<accession>A0A6J8D4D4</accession>
<dbReference type="InterPro" id="IPR000922">
    <property type="entry name" value="Lectin_gal-bd_dom"/>
</dbReference>
<feature type="transmembrane region" description="Helical" evidence="2">
    <location>
        <begin position="451"/>
        <end position="474"/>
    </location>
</feature>
<feature type="compositionally biased region" description="Low complexity" evidence="1">
    <location>
        <begin position="430"/>
        <end position="441"/>
    </location>
</feature>
<dbReference type="GO" id="GO:0030246">
    <property type="term" value="F:carbohydrate binding"/>
    <property type="evidence" value="ECO:0007669"/>
    <property type="project" value="InterPro"/>
</dbReference>
<organism evidence="4 5">
    <name type="scientific">Mytilus coruscus</name>
    <name type="common">Sea mussel</name>
    <dbReference type="NCBI Taxonomy" id="42192"/>
    <lineage>
        <taxon>Eukaryota</taxon>
        <taxon>Metazoa</taxon>
        <taxon>Spiralia</taxon>
        <taxon>Lophotrochozoa</taxon>
        <taxon>Mollusca</taxon>
        <taxon>Bivalvia</taxon>
        <taxon>Autobranchia</taxon>
        <taxon>Pteriomorphia</taxon>
        <taxon>Mytilida</taxon>
        <taxon>Mytiloidea</taxon>
        <taxon>Mytilidae</taxon>
        <taxon>Mytilinae</taxon>
        <taxon>Mytilus</taxon>
    </lineage>
</organism>
<reference evidence="4 5" key="1">
    <citation type="submission" date="2020-06" db="EMBL/GenBank/DDBJ databases">
        <authorList>
            <person name="Li R."/>
            <person name="Bekaert M."/>
        </authorList>
    </citation>
    <scope>NUCLEOTIDE SEQUENCE [LARGE SCALE GENOMIC DNA]</scope>
    <source>
        <strain evidence="5">wild</strain>
    </source>
</reference>
<feature type="region of interest" description="Disordered" evidence="1">
    <location>
        <begin position="425"/>
        <end position="444"/>
    </location>
</feature>
<evidence type="ECO:0000313" key="5">
    <source>
        <dbReference type="Proteomes" id="UP000507470"/>
    </source>
</evidence>
<evidence type="ECO:0000313" key="4">
    <source>
        <dbReference type="EMBL" id="CAC5402014.1"/>
    </source>
</evidence>